<dbReference type="RefSeq" id="WP_307238524.1">
    <property type="nucleotide sequence ID" value="NZ_JAUSQZ010000001.1"/>
</dbReference>
<comment type="caution">
    <text evidence="2">The sequence shown here is derived from an EMBL/GenBank/DDBJ whole genome shotgun (WGS) entry which is preliminary data.</text>
</comment>
<name>A0ABT9NXE3_9ACTN</name>
<gene>
    <name evidence="2" type="ORF">J2S57_000843</name>
</gene>
<feature type="region of interest" description="Disordered" evidence="1">
    <location>
        <begin position="1"/>
        <end position="22"/>
    </location>
</feature>
<protein>
    <submittedName>
        <fullName evidence="2">Protein-tyrosine phosphatase</fullName>
    </submittedName>
</protein>
<accession>A0ABT9NXE3</accession>
<organism evidence="2 3">
    <name type="scientific">Kineosporia succinea</name>
    <dbReference type="NCBI Taxonomy" id="84632"/>
    <lineage>
        <taxon>Bacteria</taxon>
        <taxon>Bacillati</taxon>
        <taxon>Actinomycetota</taxon>
        <taxon>Actinomycetes</taxon>
        <taxon>Kineosporiales</taxon>
        <taxon>Kineosporiaceae</taxon>
        <taxon>Kineosporia</taxon>
    </lineage>
</organism>
<reference evidence="2 3" key="1">
    <citation type="submission" date="2023-07" db="EMBL/GenBank/DDBJ databases">
        <title>Sequencing the genomes of 1000 actinobacteria strains.</title>
        <authorList>
            <person name="Klenk H.-P."/>
        </authorList>
    </citation>
    <scope>NUCLEOTIDE SEQUENCE [LARGE SCALE GENOMIC DNA]</scope>
    <source>
        <strain evidence="2 3">DSM 44388</strain>
    </source>
</reference>
<evidence type="ECO:0000313" key="2">
    <source>
        <dbReference type="EMBL" id="MDP9825094.1"/>
    </source>
</evidence>
<dbReference type="Proteomes" id="UP001235712">
    <property type="component" value="Unassembled WGS sequence"/>
</dbReference>
<dbReference type="EMBL" id="JAUSQZ010000001">
    <property type="protein sequence ID" value="MDP9825094.1"/>
    <property type="molecule type" value="Genomic_DNA"/>
</dbReference>
<keyword evidence="3" id="KW-1185">Reference proteome</keyword>
<evidence type="ECO:0000256" key="1">
    <source>
        <dbReference type="SAM" id="MobiDB-lite"/>
    </source>
</evidence>
<proteinExistence type="predicted"/>
<evidence type="ECO:0000313" key="3">
    <source>
        <dbReference type="Proteomes" id="UP001235712"/>
    </source>
</evidence>
<sequence>MDTVQPRIKLDPTTSLGPVEKLREPLEDQLTSALRNAVDKVDKTESLEVVEEELLEATKAGLHPDIAEAIEPNPQQLRDVAARIVENG</sequence>